<dbReference type="STRING" id="914234.M2QQP0"/>
<dbReference type="Proteomes" id="UP000016930">
    <property type="component" value="Unassembled WGS sequence"/>
</dbReference>
<feature type="region of interest" description="Disordered" evidence="1">
    <location>
        <begin position="1"/>
        <end position="66"/>
    </location>
</feature>
<gene>
    <name evidence="3" type="ORF">CERSUDRAFT_97736</name>
</gene>
<feature type="compositionally biased region" description="Basic and acidic residues" evidence="1">
    <location>
        <begin position="29"/>
        <end position="45"/>
    </location>
</feature>
<evidence type="ECO:0000313" key="4">
    <source>
        <dbReference type="Proteomes" id="UP000016930"/>
    </source>
</evidence>
<dbReference type="InterPro" id="IPR045341">
    <property type="entry name" value="DUF6532"/>
</dbReference>
<protein>
    <recommendedName>
        <fullName evidence="2">DUF6532 domain-containing protein</fullName>
    </recommendedName>
</protein>
<organism evidence="3 4">
    <name type="scientific">Ceriporiopsis subvermispora (strain B)</name>
    <name type="common">White-rot fungus</name>
    <name type="synonym">Gelatoporia subvermispora</name>
    <dbReference type="NCBI Taxonomy" id="914234"/>
    <lineage>
        <taxon>Eukaryota</taxon>
        <taxon>Fungi</taxon>
        <taxon>Dikarya</taxon>
        <taxon>Basidiomycota</taxon>
        <taxon>Agaricomycotina</taxon>
        <taxon>Agaricomycetes</taxon>
        <taxon>Polyporales</taxon>
        <taxon>Gelatoporiaceae</taxon>
        <taxon>Gelatoporia</taxon>
    </lineage>
</organism>
<evidence type="ECO:0000256" key="1">
    <source>
        <dbReference type="SAM" id="MobiDB-lite"/>
    </source>
</evidence>
<keyword evidence="4" id="KW-1185">Reference proteome</keyword>
<sequence>MDPMRHAEELDFAAAEGEGPTGRGQRRALPTERIKAHRREIEKSNARRQRMADMQQRKQSSTHMQPATHGDLDCMVLAETNGGFATSPQTYISGAAFDMNSTARPGPGGSITEEQRRLFSSLILEQFSALAAAVGISPLGQQYTGPTSYSMALAPQQPSLRQHYQMAPSYPLPQPSMGNGRGPDLLTLNAPSHGTIEHINTCANKENIPPERLEAHASITSLSTDSELTMEAVSGSDDFPDDTASKAKSRCKNRDRSARDVSNEHKAILDVAYEHLRMLLITDKPWARGREMDRLIMQAWENACDELGLVGEQRLRPGLKERAQLVERGLQTRSAVKTYLQHNLFASHYGFKIGRPRLSEDDKARNCDQVKILLEQDAFVHMDARERGSVFQNPIVANAMHGLWFRDTQDTGVRLTHLYFVDGVPIETMALIFTVWLASQVRNCIDEFQRGSHKKIDFSERAYKSVYESLLGQLKRWSEYSRARSDRAGDFRREVLANCRVAAGVTAQEESAEEVIGGIPESELFACEDGD</sequence>
<evidence type="ECO:0000259" key="2">
    <source>
        <dbReference type="Pfam" id="PF20149"/>
    </source>
</evidence>
<feature type="region of interest" description="Disordered" evidence="1">
    <location>
        <begin position="233"/>
        <end position="258"/>
    </location>
</feature>
<proteinExistence type="predicted"/>
<name>M2QQP0_CERS8</name>
<dbReference type="Pfam" id="PF20149">
    <property type="entry name" value="DUF6532"/>
    <property type="match status" value="1"/>
</dbReference>
<evidence type="ECO:0000313" key="3">
    <source>
        <dbReference type="EMBL" id="EMD34480.1"/>
    </source>
</evidence>
<feature type="domain" description="DUF6532" evidence="2">
    <location>
        <begin position="272"/>
        <end position="477"/>
    </location>
</feature>
<accession>M2QQP0</accession>
<reference evidence="3 4" key="1">
    <citation type="journal article" date="2012" name="Proc. Natl. Acad. Sci. U.S.A.">
        <title>Comparative genomics of Ceriporiopsis subvermispora and Phanerochaete chrysosporium provide insight into selective ligninolysis.</title>
        <authorList>
            <person name="Fernandez-Fueyo E."/>
            <person name="Ruiz-Duenas F.J."/>
            <person name="Ferreira P."/>
            <person name="Floudas D."/>
            <person name="Hibbett D.S."/>
            <person name="Canessa P."/>
            <person name="Larrondo L.F."/>
            <person name="James T.Y."/>
            <person name="Seelenfreund D."/>
            <person name="Lobos S."/>
            <person name="Polanco R."/>
            <person name="Tello M."/>
            <person name="Honda Y."/>
            <person name="Watanabe T."/>
            <person name="Watanabe T."/>
            <person name="Ryu J.S."/>
            <person name="Kubicek C.P."/>
            <person name="Schmoll M."/>
            <person name="Gaskell J."/>
            <person name="Hammel K.E."/>
            <person name="St John F.J."/>
            <person name="Vanden Wymelenberg A."/>
            <person name="Sabat G."/>
            <person name="Splinter BonDurant S."/>
            <person name="Syed K."/>
            <person name="Yadav J.S."/>
            <person name="Doddapaneni H."/>
            <person name="Subramanian V."/>
            <person name="Lavin J.L."/>
            <person name="Oguiza J.A."/>
            <person name="Perez G."/>
            <person name="Pisabarro A.G."/>
            <person name="Ramirez L."/>
            <person name="Santoyo F."/>
            <person name="Master E."/>
            <person name="Coutinho P.M."/>
            <person name="Henrissat B."/>
            <person name="Lombard V."/>
            <person name="Magnuson J.K."/>
            <person name="Kuees U."/>
            <person name="Hori C."/>
            <person name="Igarashi K."/>
            <person name="Samejima M."/>
            <person name="Held B.W."/>
            <person name="Barry K.W."/>
            <person name="LaButti K.M."/>
            <person name="Lapidus A."/>
            <person name="Lindquist E.A."/>
            <person name="Lucas S.M."/>
            <person name="Riley R."/>
            <person name="Salamov A.A."/>
            <person name="Hoffmeister D."/>
            <person name="Schwenk D."/>
            <person name="Hadar Y."/>
            <person name="Yarden O."/>
            <person name="de Vries R.P."/>
            <person name="Wiebenga A."/>
            <person name="Stenlid J."/>
            <person name="Eastwood D."/>
            <person name="Grigoriev I.V."/>
            <person name="Berka R.M."/>
            <person name="Blanchette R.A."/>
            <person name="Kersten P."/>
            <person name="Martinez A.T."/>
            <person name="Vicuna R."/>
            <person name="Cullen D."/>
        </authorList>
    </citation>
    <scope>NUCLEOTIDE SEQUENCE [LARGE SCALE GENOMIC DNA]</scope>
    <source>
        <strain evidence="3 4">B</strain>
    </source>
</reference>
<dbReference type="EMBL" id="KB445803">
    <property type="protein sequence ID" value="EMD34480.1"/>
    <property type="molecule type" value="Genomic_DNA"/>
</dbReference>
<dbReference type="HOGENOM" id="CLU_512861_0_0_1"/>
<dbReference type="OrthoDB" id="3268553at2759"/>
<dbReference type="AlphaFoldDB" id="M2QQP0"/>